<evidence type="ECO:0000313" key="8">
    <source>
        <dbReference type="Proteomes" id="UP000649739"/>
    </source>
</evidence>
<evidence type="ECO:0008006" key="9">
    <source>
        <dbReference type="Google" id="ProtNLM"/>
    </source>
</evidence>
<evidence type="ECO:0000256" key="6">
    <source>
        <dbReference type="SAM" id="Phobius"/>
    </source>
</evidence>
<comment type="caution">
    <text evidence="7">The sequence shown here is derived from an EMBL/GenBank/DDBJ whole genome shotgun (WGS) entry which is preliminary data.</text>
</comment>
<dbReference type="Pfam" id="PF13564">
    <property type="entry name" value="DoxX_2"/>
    <property type="match status" value="1"/>
</dbReference>
<evidence type="ECO:0000256" key="3">
    <source>
        <dbReference type="ARBA" id="ARBA00022989"/>
    </source>
</evidence>
<proteinExistence type="predicted"/>
<keyword evidence="2 6" id="KW-0812">Transmembrane</keyword>
<feature type="region of interest" description="Disordered" evidence="5">
    <location>
        <begin position="134"/>
        <end position="190"/>
    </location>
</feature>
<feature type="transmembrane region" description="Helical" evidence="6">
    <location>
        <begin position="83"/>
        <end position="101"/>
    </location>
</feature>
<dbReference type="InterPro" id="IPR032808">
    <property type="entry name" value="DoxX"/>
</dbReference>
<evidence type="ECO:0000256" key="2">
    <source>
        <dbReference type="ARBA" id="ARBA00022692"/>
    </source>
</evidence>
<dbReference type="RefSeq" id="WP_189170821.1">
    <property type="nucleotide sequence ID" value="NZ_BMQB01000006.1"/>
</dbReference>
<dbReference type="EMBL" id="BMQB01000006">
    <property type="protein sequence ID" value="GGJ98496.1"/>
    <property type="molecule type" value="Genomic_DNA"/>
</dbReference>
<dbReference type="AlphaFoldDB" id="A0A8J3B9X4"/>
<evidence type="ECO:0000256" key="1">
    <source>
        <dbReference type="ARBA" id="ARBA00004141"/>
    </source>
</evidence>
<feature type="transmembrane region" description="Helical" evidence="6">
    <location>
        <begin position="107"/>
        <end position="125"/>
    </location>
</feature>
<feature type="compositionally biased region" description="Pro residues" evidence="5">
    <location>
        <begin position="141"/>
        <end position="162"/>
    </location>
</feature>
<dbReference type="GO" id="GO:0016020">
    <property type="term" value="C:membrane"/>
    <property type="evidence" value="ECO:0007669"/>
    <property type="project" value="UniProtKB-SubCell"/>
</dbReference>
<protein>
    <recommendedName>
        <fullName evidence="9">DoxX family protein</fullName>
    </recommendedName>
</protein>
<keyword evidence="4 6" id="KW-0472">Membrane</keyword>
<evidence type="ECO:0000313" key="7">
    <source>
        <dbReference type="EMBL" id="GGJ98496.1"/>
    </source>
</evidence>
<keyword evidence="3 6" id="KW-1133">Transmembrane helix</keyword>
<reference evidence="7" key="2">
    <citation type="submission" date="2020-09" db="EMBL/GenBank/DDBJ databases">
        <authorList>
            <person name="Sun Q."/>
            <person name="Ohkuma M."/>
        </authorList>
    </citation>
    <scope>NUCLEOTIDE SEQUENCE</scope>
    <source>
        <strain evidence="7">JCM 3090</strain>
    </source>
</reference>
<feature type="transmembrane region" description="Helical" evidence="6">
    <location>
        <begin position="58"/>
        <end position="76"/>
    </location>
</feature>
<accession>A0A8J3B9X4</accession>
<evidence type="ECO:0000256" key="4">
    <source>
        <dbReference type="ARBA" id="ARBA00023136"/>
    </source>
</evidence>
<reference evidence="7" key="1">
    <citation type="journal article" date="2014" name="Int. J. Syst. Evol. Microbiol.">
        <title>Complete genome sequence of Corynebacterium casei LMG S-19264T (=DSM 44701T), isolated from a smear-ripened cheese.</title>
        <authorList>
            <consortium name="US DOE Joint Genome Institute (JGI-PGF)"/>
            <person name="Walter F."/>
            <person name="Albersmeier A."/>
            <person name="Kalinowski J."/>
            <person name="Ruckert C."/>
        </authorList>
    </citation>
    <scope>NUCLEOTIDE SEQUENCE</scope>
    <source>
        <strain evidence="7">JCM 3090</strain>
    </source>
</reference>
<evidence type="ECO:0000256" key="5">
    <source>
        <dbReference type="SAM" id="MobiDB-lite"/>
    </source>
</evidence>
<dbReference type="Proteomes" id="UP000649739">
    <property type="component" value="Unassembled WGS sequence"/>
</dbReference>
<name>A0A8J3B9X4_9ACTN</name>
<organism evidence="7 8">
    <name type="scientific">Pilimelia anulata</name>
    <dbReference type="NCBI Taxonomy" id="53371"/>
    <lineage>
        <taxon>Bacteria</taxon>
        <taxon>Bacillati</taxon>
        <taxon>Actinomycetota</taxon>
        <taxon>Actinomycetes</taxon>
        <taxon>Micromonosporales</taxon>
        <taxon>Micromonosporaceae</taxon>
        <taxon>Pilimelia</taxon>
    </lineage>
</organism>
<sequence>MTTPTADVRTVLTRRSRRLAWFLQCAVALYLLLGAGVPKLLGDPAAVTLFADIGAGQWFRYVVGSLEALGAIGLLIPRLTGLAAAGLALVMAGAAVTQVVVLGHPDLARAPTLLAAILAFVAWVRRDTLPHRARRRRAAAPAPPDTPPPAAAPPLPDPPPPAGAARPADAPPAETSPPAAAREPDRPPPG</sequence>
<comment type="subcellular location">
    <subcellularLocation>
        <location evidence="1">Membrane</location>
        <topology evidence="1">Multi-pass membrane protein</topology>
    </subcellularLocation>
</comment>
<feature type="transmembrane region" description="Helical" evidence="6">
    <location>
        <begin position="19"/>
        <end position="38"/>
    </location>
</feature>
<gene>
    <name evidence="7" type="ORF">GCM10010123_30620</name>
</gene>
<keyword evidence="8" id="KW-1185">Reference proteome</keyword>
<feature type="compositionally biased region" description="Low complexity" evidence="5">
    <location>
        <begin position="163"/>
        <end position="181"/>
    </location>
</feature>